<name>A0AC35TPU7_9BILA</name>
<sequence length="302" mass="34283">MTSLNDNLFDNVLKIVGTVGLLLNIGAFLIIHFKKSKNSNEFTSLNKWSRIPDAFLIFMIAFAIRIRIVGDYCFGAMNGLLSRFQSDMLNHLAMVVTIVSIHYIIYFIVIAFLMRYNVLVLGKPKLHFSLLEKIMHPFVWVFLPLVTLGYAPFAFISPPQFFETFPNATFVLTRYPKEKYSFLVYDCNIFSYLFLAVIINSGVEVQALEKSTKECRFKTSAVIKQNIVKLRFIVALPVIFAAAPFGLMIAIGLVFPNVFSNHVKQNIINYLIPASLSYFLLSPFQALYHTFGGNLVNPSLTL</sequence>
<protein>
    <submittedName>
        <fullName evidence="2">G protein-coupled receptor</fullName>
    </submittedName>
</protein>
<evidence type="ECO:0000313" key="2">
    <source>
        <dbReference type="WBParaSite" id="RSKR_0000290050.1"/>
    </source>
</evidence>
<accession>A0AC35TPU7</accession>
<proteinExistence type="predicted"/>
<reference evidence="2" key="1">
    <citation type="submission" date="2016-11" db="UniProtKB">
        <authorList>
            <consortium name="WormBaseParasite"/>
        </authorList>
    </citation>
    <scope>IDENTIFICATION</scope>
    <source>
        <strain evidence="2">KR3021</strain>
    </source>
</reference>
<dbReference type="Proteomes" id="UP000095286">
    <property type="component" value="Unplaced"/>
</dbReference>
<evidence type="ECO:0000313" key="1">
    <source>
        <dbReference type="Proteomes" id="UP000095286"/>
    </source>
</evidence>
<organism evidence="1 2">
    <name type="scientific">Rhabditophanes sp. KR3021</name>
    <dbReference type="NCBI Taxonomy" id="114890"/>
    <lineage>
        <taxon>Eukaryota</taxon>
        <taxon>Metazoa</taxon>
        <taxon>Ecdysozoa</taxon>
        <taxon>Nematoda</taxon>
        <taxon>Chromadorea</taxon>
        <taxon>Rhabditida</taxon>
        <taxon>Tylenchina</taxon>
        <taxon>Panagrolaimomorpha</taxon>
        <taxon>Strongyloidoidea</taxon>
        <taxon>Alloionematidae</taxon>
        <taxon>Rhabditophanes</taxon>
    </lineage>
</organism>
<dbReference type="WBParaSite" id="RSKR_0000290050.1">
    <property type="protein sequence ID" value="RSKR_0000290050.1"/>
    <property type="gene ID" value="RSKR_0000290050"/>
</dbReference>